<reference evidence="3 4" key="1">
    <citation type="journal article" date="2012" name="Genome Biol.">
        <title>Genome and low-iron response of an oceanic diatom adapted to chronic iron limitation.</title>
        <authorList>
            <person name="Lommer M."/>
            <person name="Specht M."/>
            <person name="Roy A.S."/>
            <person name="Kraemer L."/>
            <person name="Andreson R."/>
            <person name="Gutowska M.A."/>
            <person name="Wolf J."/>
            <person name="Bergner S.V."/>
            <person name="Schilhabel M.B."/>
            <person name="Klostermeier U.C."/>
            <person name="Beiko R.G."/>
            <person name="Rosenstiel P."/>
            <person name="Hippler M."/>
            <person name="Laroche J."/>
        </authorList>
    </citation>
    <scope>NUCLEOTIDE SEQUENCE [LARGE SCALE GENOMIC DNA]</scope>
    <source>
        <strain evidence="3 4">CCMP1005</strain>
    </source>
</reference>
<protein>
    <submittedName>
        <fullName evidence="3">Uncharacterized protein</fullName>
    </submittedName>
</protein>
<feature type="region of interest" description="Disordered" evidence="2">
    <location>
        <begin position="330"/>
        <end position="358"/>
    </location>
</feature>
<proteinExistence type="predicted"/>
<dbReference type="EMBL" id="AGNL01003223">
    <property type="protein sequence ID" value="EJK74963.1"/>
    <property type="molecule type" value="Genomic_DNA"/>
</dbReference>
<feature type="region of interest" description="Disordered" evidence="2">
    <location>
        <begin position="88"/>
        <end position="139"/>
    </location>
</feature>
<dbReference type="AlphaFoldDB" id="K0T816"/>
<name>K0T816_THAOC</name>
<organism evidence="3 4">
    <name type="scientific">Thalassiosira oceanica</name>
    <name type="common">Marine diatom</name>
    <dbReference type="NCBI Taxonomy" id="159749"/>
    <lineage>
        <taxon>Eukaryota</taxon>
        <taxon>Sar</taxon>
        <taxon>Stramenopiles</taxon>
        <taxon>Ochrophyta</taxon>
        <taxon>Bacillariophyta</taxon>
        <taxon>Coscinodiscophyceae</taxon>
        <taxon>Thalassiosirophycidae</taxon>
        <taxon>Thalassiosirales</taxon>
        <taxon>Thalassiosiraceae</taxon>
        <taxon>Thalassiosira</taxon>
    </lineage>
</organism>
<evidence type="ECO:0000313" key="4">
    <source>
        <dbReference type="Proteomes" id="UP000266841"/>
    </source>
</evidence>
<evidence type="ECO:0000313" key="3">
    <source>
        <dbReference type="EMBL" id="EJK74963.1"/>
    </source>
</evidence>
<comment type="caution">
    <text evidence="3">The sequence shown here is derived from an EMBL/GenBank/DDBJ whole genome shotgun (WGS) entry which is preliminary data.</text>
</comment>
<accession>K0T816</accession>
<evidence type="ECO:0000256" key="2">
    <source>
        <dbReference type="SAM" id="MobiDB-lite"/>
    </source>
</evidence>
<gene>
    <name evidence="3" type="ORF">THAOC_03331</name>
</gene>
<dbReference type="eggNOG" id="ENOG502QZBI">
    <property type="taxonomic scope" value="Eukaryota"/>
</dbReference>
<keyword evidence="1" id="KW-0175">Coiled coil</keyword>
<sequence>MLDEAWTPTRRTTERVSRHDVRRDTRRKRRDSTRAKAQGRAQSWLKLLGEMGKETLDFLQEMVRHKTTTKTTQHEAMPFCDCASALNEAMSGEPDQPPPKSSHKSSGDTGEGLQKEVNSVAPSGDNGEGPPKEAKSVAPAPPIRVYDFDFFGNPIEKKQYKPPPTQLFSPTHRFSVKEDCSESMMVPPENERKVDEAIRKEVIRHMNTKPGFMGGLANFLSCANPDDAESTVAKDIGNDAKLSTLFSSIKNAKTRRTLLEFELQSQLNELRRQNLEMEESYKQQIAAELSQKAILQAQLQAKLIQMVEGRMTVEMQLERMNSRNGFLRLPMAVGTPDDGEESPSSTITTPASTTRTPACDIDPVSGNLAQAMSSAKGLQPSGAPRSRLASSKDSFGLAVVVENQSSQIEVDSPVSAIAGSPIDLTGKSKSCAALVIAPDAEPVDSGPLPVATPVSAE</sequence>
<feature type="region of interest" description="Disordered" evidence="2">
    <location>
        <begin position="1"/>
        <end position="40"/>
    </location>
</feature>
<feature type="compositionally biased region" description="Basic and acidic residues" evidence="2">
    <location>
        <begin position="11"/>
        <end position="23"/>
    </location>
</feature>
<feature type="compositionally biased region" description="Low complexity" evidence="2">
    <location>
        <begin position="342"/>
        <end position="357"/>
    </location>
</feature>
<keyword evidence="4" id="KW-1185">Reference proteome</keyword>
<evidence type="ECO:0000256" key="1">
    <source>
        <dbReference type="SAM" id="Coils"/>
    </source>
</evidence>
<feature type="coiled-coil region" evidence="1">
    <location>
        <begin position="260"/>
        <end position="287"/>
    </location>
</feature>
<dbReference type="Proteomes" id="UP000266841">
    <property type="component" value="Unassembled WGS sequence"/>
</dbReference>